<dbReference type="PANTHER" id="PTHR23150:SF19">
    <property type="entry name" value="FORMYLGLYCINE-GENERATING ENZYME"/>
    <property type="match status" value="1"/>
</dbReference>
<dbReference type="GO" id="GO:0120147">
    <property type="term" value="F:formylglycine-generating oxidase activity"/>
    <property type="evidence" value="ECO:0007669"/>
    <property type="project" value="TreeGrafter"/>
</dbReference>
<feature type="compositionally biased region" description="Gly residues" evidence="1">
    <location>
        <begin position="87"/>
        <end position="145"/>
    </location>
</feature>
<accession>A0A017T639</accession>
<dbReference type="eggNOG" id="COG1262">
    <property type="taxonomic scope" value="Bacteria"/>
</dbReference>
<dbReference type="STRING" id="1192034.CAP_4737"/>
<reference evidence="3 4" key="1">
    <citation type="submission" date="2013-05" db="EMBL/GenBank/DDBJ databases">
        <title>Genome assembly of Chondromyces apiculatus DSM 436.</title>
        <authorList>
            <person name="Sharma G."/>
            <person name="Khatri I."/>
            <person name="Kaur C."/>
            <person name="Mayilraj S."/>
            <person name="Subramanian S."/>
        </authorList>
    </citation>
    <scope>NUCLEOTIDE SEQUENCE [LARGE SCALE GENOMIC DNA]</scope>
    <source>
        <strain evidence="3 4">DSM 436</strain>
    </source>
</reference>
<dbReference type="Proteomes" id="UP000019678">
    <property type="component" value="Unassembled WGS sequence"/>
</dbReference>
<feature type="region of interest" description="Disordered" evidence="1">
    <location>
        <begin position="219"/>
        <end position="238"/>
    </location>
</feature>
<evidence type="ECO:0000313" key="3">
    <source>
        <dbReference type="EMBL" id="EYF04260.1"/>
    </source>
</evidence>
<evidence type="ECO:0000313" key="4">
    <source>
        <dbReference type="Proteomes" id="UP000019678"/>
    </source>
</evidence>
<dbReference type="PANTHER" id="PTHR23150">
    <property type="entry name" value="SULFATASE MODIFYING FACTOR 1, 2"/>
    <property type="match status" value="1"/>
</dbReference>
<dbReference type="InterPro" id="IPR042095">
    <property type="entry name" value="SUMF_sf"/>
</dbReference>
<evidence type="ECO:0000256" key="1">
    <source>
        <dbReference type="SAM" id="MobiDB-lite"/>
    </source>
</evidence>
<name>A0A017T639_9BACT</name>
<dbReference type="InterPro" id="IPR005532">
    <property type="entry name" value="SUMF_dom"/>
</dbReference>
<organism evidence="3 4">
    <name type="scientific">Chondromyces apiculatus DSM 436</name>
    <dbReference type="NCBI Taxonomy" id="1192034"/>
    <lineage>
        <taxon>Bacteria</taxon>
        <taxon>Pseudomonadati</taxon>
        <taxon>Myxococcota</taxon>
        <taxon>Polyangia</taxon>
        <taxon>Polyangiales</taxon>
        <taxon>Polyangiaceae</taxon>
        <taxon>Chondromyces</taxon>
    </lineage>
</organism>
<dbReference type="Pfam" id="PF03781">
    <property type="entry name" value="FGE-sulfatase"/>
    <property type="match status" value="1"/>
</dbReference>
<feature type="domain" description="Sulfatase-modifying factor enzyme-like" evidence="2">
    <location>
        <begin position="178"/>
        <end position="415"/>
    </location>
</feature>
<dbReference type="InterPro" id="IPR051043">
    <property type="entry name" value="Sulfatase_Mod_Factor_Kinase"/>
</dbReference>
<keyword evidence="4" id="KW-1185">Reference proteome</keyword>
<dbReference type="InterPro" id="IPR016187">
    <property type="entry name" value="CTDL_fold"/>
</dbReference>
<dbReference type="AlphaFoldDB" id="A0A017T639"/>
<comment type="caution">
    <text evidence="3">The sequence shown here is derived from an EMBL/GenBank/DDBJ whole genome shotgun (WGS) entry which is preliminary data.</text>
</comment>
<dbReference type="OrthoDB" id="5502095at2"/>
<evidence type="ECO:0000259" key="2">
    <source>
        <dbReference type="Pfam" id="PF03781"/>
    </source>
</evidence>
<gene>
    <name evidence="3" type="ORF">CAP_4737</name>
</gene>
<dbReference type="Gene3D" id="3.90.1580.10">
    <property type="entry name" value="paralog of FGE (formylglycine-generating enzyme)"/>
    <property type="match status" value="1"/>
</dbReference>
<proteinExistence type="predicted"/>
<feature type="region of interest" description="Disordered" evidence="1">
    <location>
        <begin position="80"/>
        <end position="157"/>
    </location>
</feature>
<sequence>MDLHPSLKRDPAGPDYRRFHHHHPGHFYPRLPSGSLQAHYVDRMRLITSLALWLALPLAALASLGCSVGDDLAGAHAPTAHGVSKADGGGGPDGGGGNMAGPAGAGGIDGAQSGAGGSGAAGGLPSGSSGSAGGAGGAGGTGGAPQGLSTPPSCQGNTPGAGHDCGLAGSDDCCAVLPVPGGTFDRMNDPAYPATVSAFRLDKYPITVGRFRAFIAAGQGTQEAPPAPGSGANPYTGGRDTGWKPAWNAHLAADEAALRSALHCDAWEWNTWTQDPGDAERKPIVCVTYYELRAFCAWDGGFLPTEAQFNHAAVGGDEQRPYPWGSDESGVPLRAAYDCMGDGSPAQQCQPSDITEVGLFPLGVGRWGHLDLSGIAYNTTLDSLDDFFPQVPCNDCVRYDEGEGTMNWSGSGVAKLFKLKNDHRAGYPKTARYYFRSGRCARAL</sequence>
<dbReference type="SUPFAM" id="SSF56436">
    <property type="entry name" value="C-type lectin-like"/>
    <property type="match status" value="1"/>
</dbReference>
<protein>
    <recommendedName>
        <fullName evidence="2">Sulfatase-modifying factor enzyme-like domain-containing protein</fullName>
    </recommendedName>
</protein>
<dbReference type="EMBL" id="ASRX01000037">
    <property type="protein sequence ID" value="EYF04260.1"/>
    <property type="molecule type" value="Genomic_DNA"/>
</dbReference>